<dbReference type="AlphaFoldDB" id="A0A1H6VMF5"/>
<dbReference type="PANTHER" id="PTHR33795">
    <property type="entry name" value="INSERTION ELEMENT IS150 PROTEIN INSJ"/>
    <property type="match status" value="1"/>
</dbReference>
<evidence type="ECO:0000313" key="2">
    <source>
        <dbReference type="Proteomes" id="UP000198564"/>
    </source>
</evidence>
<dbReference type="InterPro" id="IPR010921">
    <property type="entry name" value="Trp_repressor/repl_initiator"/>
</dbReference>
<evidence type="ECO:0000313" key="1">
    <source>
        <dbReference type="EMBL" id="SEJ04856.1"/>
    </source>
</evidence>
<dbReference type="GO" id="GO:0043565">
    <property type="term" value="F:sequence-specific DNA binding"/>
    <property type="evidence" value="ECO:0007669"/>
    <property type="project" value="InterPro"/>
</dbReference>
<sequence>MAKYSYELKMKIVQDYLNQRGGYLFLANKYGISSKTTIQKWVASYKAMGKESLKRSRQIKSYSVQFKRDAVELYLTTEVSYQDLAIALDVNNPALL</sequence>
<dbReference type="InterPro" id="IPR052057">
    <property type="entry name" value="IS150/IS1296_orfA-like"/>
</dbReference>
<gene>
    <name evidence="1" type="ORF">SAMN04488113_1589</name>
</gene>
<proteinExistence type="predicted"/>
<dbReference type="Gene3D" id="1.10.10.10">
    <property type="entry name" value="Winged helix-like DNA-binding domain superfamily/Winged helix DNA-binding domain"/>
    <property type="match status" value="1"/>
</dbReference>
<dbReference type="PANTHER" id="PTHR33795:SF1">
    <property type="entry name" value="INSERTION ELEMENT IS150 PROTEIN INSJ"/>
    <property type="match status" value="1"/>
</dbReference>
<dbReference type="OrthoDB" id="9781005at2"/>
<accession>A0A1H6VMF5</accession>
<protein>
    <submittedName>
        <fullName evidence="1">Transposase and inactivated derivatives</fullName>
    </submittedName>
</protein>
<feature type="non-terminal residue" evidence="1">
    <location>
        <position position="96"/>
    </location>
</feature>
<dbReference type="SUPFAM" id="SSF48295">
    <property type="entry name" value="TrpR-like"/>
    <property type="match status" value="1"/>
</dbReference>
<dbReference type="EMBL" id="FNYW01000058">
    <property type="protein sequence ID" value="SEJ04856.1"/>
    <property type="molecule type" value="Genomic_DNA"/>
</dbReference>
<dbReference type="InterPro" id="IPR036388">
    <property type="entry name" value="WH-like_DNA-bd_sf"/>
</dbReference>
<reference evidence="2" key="1">
    <citation type="submission" date="2016-10" db="EMBL/GenBank/DDBJ databases">
        <authorList>
            <person name="Varghese N."/>
            <person name="Submissions S."/>
        </authorList>
    </citation>
    <scope>NUCLEOTIDE SEQUENCE [LARGE SCALE GENOMIC DNA]</scope>
    <source>
        <strain evidence="2">DSM 25751</strain>
    </source>
</reference>
<dbReference type="Proteomes" id="UP000198564">
    <property type="component" value="Unassembled WGS sequence"/>
</dbReference>
<name>A0A1H6VMF5_9LACT</name>
<organism evidence="1 2">
    <name type="scientific">Alkalibacterium gilvum</name>
    <dbReference type="NCBI Taxonomy" id="1130080"/>
    <lineage>
        <taxon>Bacteria</taxon>
        <taxon>Bacillati</taxon>
        <taxon>Bacillota</taxon>
        <taxon>Bacilli</taxon>
        <taxon>Lactobacillales</taxon>
        <taxon>Carnobacteriaceae</taxon>
        <taxon>Alkalibacterium</taxon>
    </lineage>
</organism>
<keyword evidence="2" id="KW-1185">Reference proteome</keyword>